<dbReference type="GO" id="GO:0006096">
    <property type="term" value="P:glycolytic process"/>
    <property type="evidence" value="ECO:0007669"/>
    <property type="project" value="TreeGrafter"/>
</dbReference>
<dbReference type="Proteomes" id="UP000270094">
    <property type="component" value="Unassembled WGS sequence"/>
</dbReference>
<evidence type="ECO:0000259" key="4">
    <source>
        <dbReference type="SMART" id="SM00846"/>
    </source>
</evidence>
<dbReference type="AlphaFoldDB" id="A0A3P7IQB8"/>
<dbReference type="SMART" id="SM00846">
    <property type="entry name" value="Gp_dh_N"/>
    <property type="match status" value="1"/>
</dbReference>
<dbReference type="InterPro" id="IPR020831">
    <property type="entry name" value="GlycerAld/Erythrose_P_DH"/>
</dbReference>
<gene>
    <name evidence="5" type="ORF">SVUK_LOCUS7254</name>
</gene>
<dbReference type="SUPFAM" id="SSF51735">
    <property type="entry name" value="NAD(P)-binding Rossmann-fold domains"/>
    <property type="match status" value="1"/>
</dbReference>
<reference evidence="5 6" key="1">
    <citation type="submission" date="2018-11" db="EMBL/GenBank/DDBJ databases">
        <authorList>
            <consortium name="Pathogen Informatics"/>
        </authorList>
    </citation>
    <scope>NUCLEOTIDE SEQUENCE [LARGE SCALE GENOMIC DNA]</scope>
</reference>
<dbReference type="InterPro" id="IPR036291">
    <property type="entry name" value="NAD(P)-bd_dom_sf"/>
</dbReference>
<evidence type="ECO:0000256" key="3">
    <source>
        <dbReference type="ARBA" id="ARBA00047698"/>
    </source>
</evidence>
<dbReference type="GO" id="GO:0004365">
    <property type="term" value="F:glyceraldehyde-3-phosphate dehydrogenase (NAD+) (phosphorylating) activity"/>
    <property type="evidence" value="ECO:0007669"/>
    <property type="project" value="UniProtKB-EC"/>
</dbReference>
<comment type="catalytic activity">
    <reaction evidence="3">
        <text>D-glyceraldehyde 3-phosphate + phosphate + NAD(+) = (2R)-3-phospho-glyceroyl phosphate + NADH + H(+)</text>
        <dbReference type="Rhea" id="RHEA:10300"/>
        <dbReference type="ChEBI" id="CHEBI:15378"/>
        <dbReference type="ChEBI" id="CHEBI:43474"/>
        <dbReference type="ChEBI" id="CHEBI:57540"/>
        <dbReference type="ChEBI" id="CHEBI:57604"/>
        <dbReference type="ChEBI" id="CHEBI:57945"/>
        <dbReference type="ChEBI" id="CHEBI:59776"/>
        <dbReference type="EC" id="1.2.1.12"/>
    </reaction>
</comment>
<keyword evidence="2" id="KW-0560">Oxidoreductase</keyword>
<feature type="domain" description="Glyceraldehyde 3-phosphate dehydrogenase NAD(P) binding" evidence="4">
    <location>
        <begin position="4"/>
        <end position="71"/>
    </location>
</feature>
<evidence type="ECO:0000313" key="6">
    <source>
        <dbReference type="Proteomes" id="UP000270094"/>
    </source>
</evidence>
<dbReference type="EMBL" id="UYYB01024495">
    <property type="protein sequence ID" value="VDM72256.1"/>
    <property type="molecule type" value="Genomic_DNA"/>
</dbReference>
<protein>
    <recommendedName>
        <fullName evidence="4">Glyceraldehyde 3-phosphate dehydrogenase NAD(P) binding domain-containing protein</fullName>
    </recommendedName>
</protein>
<evidence type="ECO:0000256" key="1">
    <source>
        <dbReference type="ARBA" id="ARBA00007406"/>
    </source>
</evidence>
<proteinExistence type="inferred from homology"/>
<sequence>MSKPKVGINGFGRIGRLVLRAAVEKDTVEVVAVNDPFINIDYMVIFKNHIDNTANVVLGKSQLITVFVLACVFRIWKNSKEREGT</sequence>
<dbReference type="InterPro" id="IPR020828">
    <property type="entry name" value="GlycerAld_3-P_DH_NAD(P)-bd"/>
</dbReference>
<comment type="similarity">
    <text evidence="1">Belongs to the glyceraldehyde-3-phosphate dehydrogenase family.</text>
</comment>
<dbReference type="GO" id="GO:0051287">
    <property type="term" value="F:NAD binding"/>
    <property type="evidence" value="ECO:0007669"/>
    <property type="project" value="InterPro"/>
</dbReference>
<accession>A0A3P7IQB8</accession>
<dbReference type="Gene3D" id="3.40.50.720">
    <property type="entry name" value="NAD(P)-binding Rossmann-like Domain"/>
    <property type="match status" value="1"/>
</dbReference>
<evidence type="ECO:0000313" key="5">
    <source>
        <dbReference type="EMBL" id="VDM72256.1"/>
    </source>
</evidence>
<dbReference type="GO" id="GO:0005829">
    <property type="term" value="C:cytosol"/>
    <property type="evidence" value="ECO:0007669"/>
    <property type="project" value="TreeGrafter"/>
</dbReference>
<dbReference type="OrthoDB" id="1152826at2759"/>
<dbReference type="PANTHER" id="PTHR10836">
    <property type="entry name" value="GLYCERALDEHYDE 3-PHOSPHATE DEHYDROGENASE"/>
    <property type="match status" value="1"/>
</dbReference>
<name>A0A3P7IQB8_STRVU</name>
<keyword evidence="6" id="KW-1185">Reference proteome</keyword>
<organism evidence="5 6">
    <name type="scientific">Strongylus vulgaris</name>
    <name type="common">Blood worm</name>
    <dbReference type="NCBI Taxonomy" id="40348"/>
    <lineage>
        <taxon>Eukaryota</taxon>
        <taxon>Metazoa</taxon>
        <taxon>Ecdysozoa</taxon>
        <taxon>Nematoda</taxon>
        <taxon>Chromadorea</taxon>
        <taxon>Rhabditida</taxon>
        <taxon>Rhabditina</taxon>
        <taxon>Rhabditomorpha</taxon>
        <taxon>Strongyloidea</taxon>
        <taxon>Strongylidae</taxon>
        <taxon>Strongylus</taxon>
    </lineage>
</organism>
<evidence type="ECO:0000256" key="2">
    <source>
        <dbReference type="ARBA" id="ARBA00023002"/>
    </source>
</evidence>
<dbReference type="Pfam" id="PF00044">
    <property type="entry name" value="Gp_dh_N"/>
    <property type="match status" value="1"/>
</dbReference>
<dbReference type="PANTHER" id="PTHR10836:SF76">
    <property type="entry name" value="GLYCERALDEHYDE-3-PHOSPHATE DEHYDROGENASE-RELATED"/>
    <property type="match status" value="1"/>
</dbReference>